<dbReference type="CDD" id="cd00077">
    <property type="entry name" value="HDc"/>
    <property type="match status" value="1"/>
</dbReference>
<dbReference type="EMBL" id="VJMF01000007">
    <property type="protein sequence ID" value="TRL37855.1"/>
    <property type="molecule type" value="Genomic_DNA"/>
</dbReference>
<comment type="caution">
    <text evidence="2">The sequence shown here is derived from an EMBL/GenBank/DDBJ whole genome shotgun (WGS) entry which is preliminary data.</text>
</comment>
<dbReference type="PANTHER" id="PTHR45228:SF8">
    <property type="entry name" value="TWO-COMPONENT RESPONSE REGULATOR-RELATED"/>
    <property type="match status" value="1"/>
</dbReference>
<gene>
    <name evidence="2" type="ORF">FM996_01655</name>
</gene>
<evidence type="ECO:0000313" key="2">
    <source>
        <dbReference type="EMBL" id="TRL37855.1"/>
    </source>
</evidence>
<dbReference type="InterPro" id="IPR003607">
    <property type="entry name" value="HD/PDEase_dom"/>
</dbReference>
<dbReference type="InterPro" id="IPR037522">
    <property type="entry name" value="HD_GYP_dom"/>
</dbReference>
<sequence>MRSPESNLQSIPTDAFSNLSRRIAESEQSTPGLGLAFHSHRVSALVAHLASVIGHEASAARFSRAAYFHDLGKLAVPTGILMSPDVLTSDERAIVETHSESGADILASSSAPDGALAADIARWHHTRFDGSGYPKGRVGSEIPLAARITAVADVYDALRSRRSYKPEETNDSALARMRTIQRAGSGFVFDPQILEALFDTNRNVSLLWDAAALCAISGSDTNSPRGRPHRRLRP</sequence>
<dbReference type="GO" id="GO:0008081">
    <property type="term" value="F:phosphoric diester hydrolase activity"/>
    <property type="evidence" value="ECO:0007669"/>
    <property type="project" value="UniProtKB-ARBA"/>
</dbReference>
<reference evidence="2 3" key="1">
    <citation type="submission" date="2019-07" db="EMBL/GenBank/DDBJ databases">
        <title>Ln-dependent methylotrophs.</title>
        <authorList>
            <person name="Tani A."/>
        </authorList>
    </citation>
    <scope>NUCLEOTIDE SEQUENCE [LARGE SCALE GENOMIC DNA]</scope>
    <source>
        <strain evidence="2 3">SM89A</strain>
    </source>
</reference>
<dbReference type="PROSITE" id="PS51832">
    <property type="entry name" value="HD_GYP"/>
    <property type="match status" value="1"/>
</dbReference>
<evidence type="ECO:0000259" key="1">
    <source>
        <dbReference type="PROSITE" id="PS51832"/>
    </source>
</evidence>
<proteinExistence type="predicted"/>
<dbReference type="Gene3D" id="1.10.3210.10">
    <property type="entry name" value="Hypothetical protein af1432"/>
    <property type="match status" value="1"/>
</dbReference>
<dbReference type="PANTHER" id="PTHR45228">
    <property type="entry name" value="CYCLIC DI-GMP PHOSPHODIESTERASE TM_0186-RELATED"/>
    <property type="match status" value="1"/>
</dbReference>
<evidence type="ECO:0000313" key="3">
    <source>
        <dbReference type="Proteomes" id="UP000316781"/>
    </source>
</evidence>
<dbReference type="SMART" id="SM00471">
    <property type="entry name" value="HDc"/>
    <property type="match status" value="1"/>
</dbReference>
<organism evidence="2 3">
    <name type="scientific">Methylosinus sporium</name>
    <dbReference type="NCBI Taxonomy" id="428"/>
    <lineage>
        <taxon>Bacteria</taxon>
        <taxon>Pseudomonadati</taxon>
        <taxon>Pseudomonadota</taxon>
        <taxon>Alphaproteobacteria</taxon>
        <taxon>Hyphomicrobiales</taxon>
        <taxon>Methylocystaceae</taxon>
        <taxon>Methylosinus</taxon>
    </lineage>
</organism>
<feature type="domain" description="HD-GYP" evidence="1">
    <location>
        <begin position="9"/>
        <end position="213"/>
    </location>
</feature>
<dbReference type="RefSeq" id="WP_142861546.1">
    <property type="nucleotide sequence ID" value="NZ_VJMF01000007.1"/>
</dbReference>
<name>A0A549T7L6_METSR</name>
<dbReference type="AlphaFoldDB" id="A0A549T7L6"/>
<dbReference type="InterPro" id="IPR052020">
    <property type="entry name" value="Cyclic_di-GMP/3'3'-cGAMP_PDE"/>
</dbReference>
<accession>A0A549T7L6</accession>
<protein>
    <submittedName>
        <fullName evidence="2">HD domain-containing protein</fullName>
    </submittedName>
</protein>
<dbReference type="Proteomes" id="UP000316781">
    <property type="component" value="Unassembled WGS sequence"/>
</dbReference>
<dbReference type="SUPFAM" id="SSF109604">
    <property type="entry name" value="HD-domain/PDEase-like"/>
    <property type="match status" value="1"/>
</dbReference>
<dbReference type="Pfam" id="PF13487">
    <property type="entry name" value="HD_5"/>
    <property type="match status" value="1"/>
</dbReference>